<dbReference type="InterPro" id="IPR010131">
    <property type="entry name" value="MdtP/NodT-like"/>
</dbReference>
<sequence>MRKGLWVACAVSLGGCSALGPDYERPPLEVPGHWRLDPAQTSELVNGAWWEQFGDPQLNTLIGIALDENRDLRIAVARVEEYLGRYGATRADQFPQVAAGADAGHGRTAESQRLPGSAATASQFDVNLGASFELDLWGRLRRATEAAQADLLAQQEARQTVVLTLVSSVANAYISLRELDQRLTITRTTLQSRAESMHLAQRRFEVGLTPELDARQAESEYESTRAMVPQLEQAIVQQENALSLLLGRNPGPIVRGRTLVELRRPVVPAGLPSDLIERRPDIRQAEQQLVAANAQIGIARAAYFPVVSLTGALGSVSPQLSSLFGGPARAWSYGAGLSVPVFTAGKIAGQVQAAEAVQQQTLENYRKTVQTAFAEVENALVAASKTSEQLEAQARQVEALRSYLRLARLRYDNGYTSYLEVLDAERNLFSAELSLAQTRGSELSTLVNLYKAMGGGWVDEAARRSTLVSPGVAGAPPSATATRGT</sequence>
<keyword evidence="2" id="KW-1134">Transmembrane beta strand</keyword>
<comment type="subcellular location">
    <subcellularLocation>
        <location evidence="2">Cell outer membrane</location>
        <topology evidence="2">Lipid-anchor</topology>
    </subcellularLocation>
</comment>
<gene>
    <name evidence="4" type="ORF">C7443_11155</name>
</gene>
<evidence type="ECO:0000256" key="1">
    <source>
        <dbReference type="ARBA" id="ARBA00007613"/>
    </source>
</evidence>
<proteinExistence type="inferred from homology"/>
<dbReference type="PROSITE" id="PS51257">
    <property type="entry name" value="PROKAR_LIPOPROTEIN"/>
    <property type="match status" value="1"/>
</dbReference>
<comment type="caution">
    <text evidence="4">The sequence shown here is derived from an EMBL/GenBank/DDBJ whole genome shotgun (WGS) entry which is preliminary data.</text>
</comment>
<keyword evidence="2" id="KW-0449">Lipoprotein</keyword>
<name>A0A317MS45_9GAMM</name>
<dbReference type="RefSeq" id="WP_110019699.1">
    <property type="nucleotide sequence ID" value="NZ_QGTJ01000011.1"/>
</dbReference>
<keyword evidence="3" id="KW-0175">Coiled coil</keyword>
<dbReference type="NCBIfam" id="TIGR01845">
    <property type="entry name" value="outer_NodT"/>
    <property type="match status" value="1"/>
</dbReference>
<dbReference type="InterPro" id="IPR003423">
    <property type="entry name" value="OMP_efflux"/>
</dbReference>
<keyword evidence="2" id="KW-0812">Transmembrane</keyword>
<dbReference type="PANTHER" id="PTHR30203:SF33">
    <property type="entry name" value="BLR4455 PROTEIN"/>
    <property type="match status" value="1"/>
</dbReference>
<dbReference type="OrthoDB" id="9770517at2"/>
<dbReference type="SUPFAM" id="SSF56954">
    <property type="entry name" value="Outer membrane efflux proteins (OEP)"/>
    <property type="match status" value="1"/>
</dbReference>
<organism evidence="4 5">
    <name type="scientific">Plasticicumulans acidivorans</name>
    <dbReference type="NCBI Taxonomy" id="886464"/>
    <lineage>
        <taxon>Bacteria</taxon>
        <taxon>Pseudomonadati</taxon>
        <taxon>Pseudomonadota</taxon>
        <taxon>Gammaproteobacteria</taxon>
        <taxon>Candidatus Competibacteraceae</taxon>
        <taxon>Plasticicumulans</taxon>
    </lineage>
</organism>
<dbReference type="Proteomes" id="UP000246569">
    <property type="component" value="Unassembled WGS sequence"/>
</dbReference>
<dbReference type="Gene3D" id="1.20.1600.10">
    <property type="entry name" value="Outer membrane efflux proteins (OEP)"/>
    <property type="match status" value="1"/>
</dbReference>
<keyword evidence="2" id="KW-0564">Palmitate</keyword>
<evidence type="ECO:0000256" key="2">
    <source>
        <dbReference type="RuleBase" id="RU362097"/>
    </source>
</evidence>
<accession>A0A317MS45</accession>
<dbReference type="Pfam" id="PF02321">
    <property type="entry name" value="OEP"/>
    <property type="match status" value="2"/>
</dbReference>
<dbReference type="GO" id="GO:0015562">
    <property type="term" value="F:efflux transmembrane transporter activity"/>
    <property type="evidence" value="ECO:0007669"/>
    <property type="project" value="InterPro"/>
</dbReference>
<evidence type="ECO:0000313" key="4">
    <source>
        <dbReference type="EMBL" id="PWV59287.1"/>
    </source>
</evidence>
<dbReference type="Gene3D" id="2.20.200.10">
    <property type="entry name" value="Outer membrane efflux proteins (OEP)"/>
    <property type="match status" value="1"/>
</dbReference>
<evidence type="ECO:0000256" key="3">
    <source>
        <dbReference type="SAM" id="Coils"/>
    </source>
</evidence>
<dbReference type="EMBL" id="QGTJ01000011">
    <property type="protein sequence ID" value="PWV59287.1"/>
    <property type="molecule type" value="Genomic_DNA"/>
</dbReference>
<keyword evidence="5" id="KW-1185">Reference proteome</keyword>
<keyword evidence="2" id="KW-0472">Membrane</keyword>
<dbReference type="AlphaFoldDB" id="A0A317MS45"/>
<comment type="similarity">
    <text evidence="1 2">Belongs to the outer membrane factor (OMF) (TC 1.B.17) family.</text>
</comment>
<protein>
    <submittedName>
        <fullName evidence="4">Multidrug efflux system outer membrane protein</fullName>
    </submittedName>
</protein>
<dbReference type="PANTHER" id="PTHR30203">
    <property type="entry name" value="OUTER MEMBRANE CATION EFFLUX PROTEIN"/>
    <property type="match status" value="1"/>
</dbReference>
<dbReference type="GO" id="GO:0009279">
    <property type="term" value="C:cell outer membrane"/>
    <property type="evidence" value="ECO:0007669"/>
    <property type="project" value="UniProtKB-SubCell"/>
</dbReference>
<feature type="coiled-coil region" evidence="3">
    <location>
        <begin position="373"/>
        <end position="400"/>
    </location>
</feature>
<evidence type="ECO:0000313" key="5">
    <source>
        <dbReference type="Proteomes" id="UP000246569"/>
    </source>
</evidence>
<reference evidence="4 5" key="1">
    <citation type="submission" date="2018-05" db="EMBL/GenBank/DDBJ databases">
        <title>Genomic Encyclopedia of Type Strains, Phase IV (KMG-IV): sequencing the most valuable type-strain genomes for metagenomic binning, comparative biology and taxonomic classification.</title>
        <authorList>
            <person name="Goeker M."/>
        </authorList>
    </citation>
    <scope>NUCLEOTIDE SEQUENCE [LARGE SCALE GENOMIC DNA]</scope>
    <source>
        <strain evidence="4 5">DSM 23606</strain>
    </source>
</reference>